<feature type="region of interest" description="Disordered" evidence="1">
    <location>
        <begin position="59"/>
        <end position="124"/>
    </location>
</feature>
<evidence type="ECO:0000313" key="2">
    <source>
        <dbReference type="EMBL" id="GAA4877437.1"/>
    </source>
</evidence>
<dbReference type="RefSeq" id="WP_345700624.1">
    <property type="nucleotide sequence ID" value="NZ_BAABIS010000001.1"/>
</dbReference>
<dbReference type="EMBL" id="BAABIS010000001">
    <property type="protein sequence ID" value="GAA4877437.1"/>
    <property type="molecule type" value="Genomic_DNA"/>
</dbReference>
<name>A0ABP9EIE0_9ACTN</name>
<dbReference type="Proteomes" id="UP001501752">
    <property type="component" value="Unassembled WGS sequence"/>
</dbReference>
<protein>
    <submittedName>
        <fullName evidence="2">Uncharacterized protein</fullName>
    </submittedName>
</protein>
<sequence length="124" mass="13332">MTATNNAPDQTTTDEGDRWQHLLDRLTALEHRIHQLNAATISALDTHLARLETLRHHLAHRPWPPGAADSPGPRRPPLRPRGGPDPAPAAHRPDAGGPAGRRREAASAGGPRTRAPAHPWPSVG</sequence>
<proteinExistence type="predicted"/>
<accession>A0ABP9EIE0</accession>
<organism evidence="2 3">
    <name type="scientific">Kitasatospora terrestris</name>
    <dbReference type="NCBI Taxonomy" id="258051"/>
    <lineage>
        <taxon>Bacteria</taxon>
        <taxon>Bacillati</taxon>
        <taxon>Actinomycetota</taxon>
        <taxon>Actinomycetes</taxon>
        <taxon>Kitasatosporales</taxon>
        <taxon>Streptomycetaceae</taxon>
        <taxon>Kitasatospora</taxon>
    </lineage>
</organism>
<gene>
    <name evidence="2" type="ORF">GCM10023235_66750</name>
</gene>
<evidence type="ECO:0000313" key="3">
    <source>
        <dbReference type="Proteomes" id="UP001501752"/>
    </source>
</evidence>
<reference evidence="3" key="1">
    <citation type="journal article" date="2019" name="Int. J. Syst. Evol. Microbiol.">
        <title>The Global Catalogue of Microorganisms (GCM) 10K type strain sequencing project: providing services to taxonomists for standard genome sequencing and annotation.</title>
        <authorList>
            <consortium name="The Broad Institute Genomics Platform"/>
            <consortium name="The Broad Institute Genome Sequencing Center for Infectious Disease"/>
            <person name="Wu L."/>
            <person name="Ma J."/>
        </authorList>
    </citation>
    <scope>NUCLEOTIDE SEQUENCE [LARGE SCALE GENOMIC DNA]</scope>
    <source>
        <strain evidence="3">JCM 13006</strain>
    </source>
</reference>
<comment type="caution">
    <text evidence="2">The sequence shown here is derived from an EMBL/GenBank/DDBJ whole genome shotgun (WGS) entry which is preliminary data.</text>
</comment>
<keyword evidence="3" id="KW-1185">Reference proteome</keyword>
<evidence type="ECO:0000256" key="1">
    <source>
        <dbReference type="SAM" id="MobiDB-lite"/>
    </source>
</evidence>